<feature type="non-terminal residue" evidence="1">
    <location>
        <position position="1"/>
    </location>
</feature>
<proteinExistence type="predicted"/>
<dbReference type="EMBL" id="LAZR01055488">
    <property type="protein sequence ID" value="KKK76253.1"/>
    <property type="molecule type" value="Genomic_DNA"/>
</dbReference>
<dbReference type="InterPro" id="IPR040085">
    <property type="entry name" value="MJ0674-like"/>
</dbReference>
<sequence>VHNSGGYDNVEVLKCLDGIVDIYLPDMKYSDDARALEYSNAPGYVEINRAAVKEMYRQVGELKTDREGVAVRGLIIRHLVLPGNISNTEKVLESIARISTSIHVSLMSQYFPAHRAVSMNNLKRKLNRDEYLEASNILADLGLVNGWTQPF</sequence>
<reference evidence="1" key="1">
    <citation type="journal article" date="2015" name="Nature">
        <title>Complex archaea that bridge the gap between prokaryotes and eukaryotes.</title>
        <authorList>
            <person name="Spang A."/>
            <person name="Saw J.H."/>
            <person name="Jorgensen S.L."/>
            <person name="Zaremba-Niedzwiedzka K."/>
            <person name="Martijn J."/>
            <person name="Lind A.E."/>
            <person name="van Eijk R."/>
            <person name="Schleper C."/>
            <person name="Guy L."/>
            <person name="Ettema T.J."/>
        </authorList>
    </citation>
    <scope>NUCLEOTIDE SEQUENCE</scope>
</reference>
<protein>
    <recommendedName>
        <fullName evidence="2">Radical SAM core domain-containing protein</fullName>
    </recommendedName>
</protein>
<dbReference type="AlphaFoldDB" id="A0A0F8Y4P6"/>
<evidence type="ECO:0000313" key="1">
    <source>
        <dbReference type="EMBL" id="KKK76253.1"/>
    </source>
</evidence>
<name>A0A0F8Y4P6_9ZZZZ</name>
<accession>A0A0F8Y4P6</accession>
<organism evidence="1">
    <name type="scientific">marine sediment metagenome</name>
    <dbReference type="NCBI Taxonomy" id="412755"/>
    <lineage>
        <taxon>unclassified sequences</taxon>
        <taxon>metagenomes</taxon>
        <taxon>ecological metagenomes</taxon>
    </lineage>
</organism>
<comment type="caution">
    <text evidence="1">The sequence shown here is derived from an EMBL/GenBank/DDBJ whole genome shotgun (WGS) entry which is preliminary data.</text>
</comment>
<dbReference type="PANTHER" id="PTHR43075:SF1">
    <property type="entry name" value="FORMATE LYASE ACTIVATING ENZYME, PUTATIVE (AFU_ORTHOLOGUE AFUA_2G15630)-RELATED"/>
    <property type="match status" value="1"/>
</dbReference>
<gene>
    <name evidence="1" type="ORF">LCGC14_2865540</name>
</gene>
<dbReference type="PANTHER" id="PTHR43075">
    <property type="entry name" value="FORMATE LYASE ACTIVATING ENZYME, PUTATIVE (AFU_ORTHOLOGUE AFUA_2G15630)-RELATED"/>
    <property type="match status" value="1"/>
</dbReference>
<evidence type="ECO:0008006" key="2">
    <source>
        <dbReference type="Google" id="ProtNLM"/>
    </source>
</evidence>